<dbReference type="InterPro" id="IPR037141">
    <property type="entry name" value="NDT80_DNA-bd_dom_sf"/>
</dbReference>
<dbReference type="OrthoDB" id="2288358at2759"/>
<dbReference type="PROSITE" id="PS51517">
    <property type="entry name" value="NDT80"/>
    <property type="match status" value="1"/>
</dbReference>
<dbReference type="GO" id="GO:0000228">
    <property type="term" value="C:nuclear chromosome"/>
    <property type="evidence" value="ECO:0007669"/>
    <property type="project" value="TreeGrafter"/>
</dbReference>
<sequence>MPPPSRSPGNPSSVSPSLGTGRQTYTTSVPHGSRYPYQAQGAPGYLPSPQVSSTFGSSVPTTASSGYNISSVPTHYDMLSSQSVPPFEKTKTIYPVYNGKGIEVRAELHAKIDKGFFKADQDWTCYRRNYFSVACWYILQPNCDPNSDPLFLRRAGANTHERIQSFAVCITARVNGEDGKVIDLVQHTPKRDKGPTGQPEKQRLLAQGPGSVGIYPDSTGNLSPGSQLNTDYEGYSTSGHQQNPRLANFDRIQFKNATANNGKRRAAQQYFHLVVELFAEVQSGQSSDGQWIKIATRLSAPMVVRGRSPGHYSDDRRSSSTSMGPGGGSSGDSTGGTRDPSSTGPSGSRSGGSGIASYSGSSRGGSGGYLSHQTTLHHSSSEGGSNHSSAASNYANGTGVSHGCLPDAVLTSEEASNIEEYEGYQYYPSPLYEAPSHGAHGVRQRLPFMRANTTFKLEPHSSPGHQPNFSQVSTSPEDYALPRGFFKTEPDASPNSNVSCGRFQGVSTSRGYYPETPAI</sequence>
<feature type="DNA-binding region" description="NDT80" evidence="2">
    <location>
        <begin position="45"/>
        <end position="316"/>
    </location>
</feature>
<keyword evidence="6" id="KW-1185">Reference proteome</keyword>
<feature type="domain" description="NDT80" evidence="4">
    <location>
        <begin position="45"/>
        <end position="316"/>
    </location>
</feature>
<proteinExistence type="predicted"/>
<dbReference type="Gene3D" id="2.60.40.1390">
    <property type="entry name" value="NDT80 DNA-binding domain"/>
    <property type="match status" value="1"/>
</dbReference>
<dbReference type="GO" id="GO:0003677">
    <property type="term" value="F:DNA binding"/>
    <property type="evidence" value="ECO:0007669"/>
    <property type="project" value="UniProtKB-KW"/>
</dbReference>
<feature type="region of interest" description="Disordered" evidence="3">
    <location>
        <begin position="458"/>
        <end position="500"/>
    </location>
</feature>
<dbReference type="Pfam" id="PF05224">
    <property type="entry name" value="NDT80_PhoG"/>
    <property type="match status" value="1"/>
</dbReference>
<dbReference type="GO" id="GO:0051321">
    <property type="term" value="P:meiotic cell cycle"/>
    <property type="evidence" value="ECO:0007669"/>
    <property type="project" value="TreeGrafter"/>
</dbReference>
<reference evidence="5" key="1">
    <citation type="submission" date="2021-03" db="EMBL/GenBank/DDBJ databases">
        <authorList>
            <person name="Tagirdzhanova G."/>
        </authorList>
    </citation>
    <scope>NUCLEOTIDE SEQUENCE</scope>
</reference>
<accession>A0A8H3FZA3</accession>
<dbReference type="EMBL" id="CAJPDS010000055">
    <property type="protein sequence ID" value="CAF9930216.1"/>
    <property type="molecule type" value="Genomic_DNA"/>
</dbReference>
<dbReference type="InterPro" id="IPR008967">
    <property type="entry name" value="p53-like_TF_DNA-bd_sf"/>
</dbReference>
<dbReference type="PANTHER" id="PTHR35144">
    <property type="entry name" value="MEIOSIS-SPECIFIC TRANSCRIPTION FACTOR NDT80"/>
    <property type="match status" value="1"/>
</dbReference>
<feature type="compositionally biased region" description="Polar residues" evidence="3">
    <location>
        <begin position="18"/>
        <end position="30"/>
    </location>
</feature>
<evidence type="ECO:0000313" key="6">
    <source>
        <dbReference type="Proteomes" id="UP000664521"/>
    </source>
</evidence>
<evidence type="ECO:0000256" key="2">
    <source>
        <dbReference type="PROSITE-ProRule" id="PRU00850"/>
    </source>
</evidence>
<evidence type="ECO:0000259" key="4">
    <source>
        <dbReference type="PROSITE" id="PS51517"/>
    </source>
</evidence>
<feature type="compositionally biased region" description="Polar residues" evidence="3">
    <location>
        <begin position="463"/>
        <end position="476"/>
    </location>
</feature>
<feature type="compositionally biased region" description="Polar residues" evidence="3">
    <location>
        <begin position="218"/>
        <end position="243"/>
    </location>
</feature>
<feature type="region of interest" description="Disordered" evidence="3">
    <location>
        <begin position="1"/>
        <end position="43"/>
    </location>
</feature>
<dbReference type="SUPFAM" id="SSF49417">
    <property type="entry name" value="p53-like transcription factors"/>
    <property type="match status" value="1"/>
</dbReference>
<gene>
    <name evidence="5" type="ORF">HETSPECPRED_007572</name>
</gene>
<comment type="caution">
    <text evidence="5">The sequence shown here is derived from an EMBL/GenBank/DDBJ whole genome shotgun (WGS) entry which is preliminary data.</text>
</comment>
<evidence type="ECO:0000313" key="5">
    <source>
        <dbReference type="EMBL" id="CAF9930216.1"/>
    </source>
</evidence>
<dbReference type="AlphaFoldDB" id="A0A8H3FZA3"/>
<evidence type="ECO:0000256" key="1">
    <source>
        <dbReference type="ARBA" id="ARBA00023125"/>
    </source>
</evidence>
<feature type="region of interest" description="Disordered" evidence="3">
    <location>
        <begin position="304"/>
        <end position="394"/>
    </location>
</feature>
<protein>
    <recommendedName>
        <fullName evidence="4">NDT80 domain-containing protein</fullName>
    </recommendedName>
</protein>
<dbReference type="InterPro" id="IPR052605">
    <property type="entry name" value="Fungal_trans_regulator"/>
</dbReference>
<name>A0A8H3FZA3_9LECA</name>
<dbReference type="InterPro" id="IPR024061">
    <property type="entry name" value="NDT80_DNA-bd_dom"/>
</dbReference>
<feature type="region of interest" description="Disordered" evidence="3">
    <location>
        <begin position="186"/>
        <end position="243"/>
    </location>
</feature>
<feature type="compositionally biased region" description="Low complexity" evidence="3">
    <location>
        <begin position="370"/>
        <end position="394"/>
    </location>
</feature>
<dbReference type="PANTHER" id="PTHR35144:SF2">
    <property type="entry name" value="MEIOSIS-SPECIFIC TRANSCRIPTION FACTOR NDT80"/>
    <property type="match status" value="1"/>
</dbReference>
<evidence type="ECO:0000256" key="3">
    <source>
        <dbReference type="SAM" id="MobiDB-lite"/>
    </source>
</evidence>
<feature type="compositionally biased region" description="Low complexity" evidence="3">
    <location>
        <begin position="7"/>
        <end position="17"/>
    </location>
</feature>
<organism evidence="5 6">
    <name type="scientific">Heterodermia speciosa</name>
    <dbReference type="NCBI Taxonomy" id="116794"/>
    <lineage>
        <taxon>Eukaryota</taxon>
        <taxon>Fungi</taxon>
        <taxon>Dikarya</taxon>
        <taxon>Ascomycota</taxon>
        <taxon>Pezizomycotina</taxon>
        <taxon>Lecanoromycetes</taxon>
        <taxon>OSLEUM clade</taxon>
        <taxon>Lecanoromycetidae</taxon>
        <taxon>Caliciales</taxon>
        <taxon>Physciaceae</taxon>
        <taxon>Heterodermia</taxon>
    </lineage>
</organism>
<feature type="compositionally biased region" description="Gly residues" evidence="3">
    <location>
        <begin position="324"/>
        <end position="334"/>
    </location>
</feature>
<keyword evidence="1 2" id="KW-0238">DNA-binding</keyword>
<dbReference type="GO" id="GO:0003700">
    <property type="term" value="F:DNA-binding transcription factor activity"/>
    <property type="evidence" value="ECO:0007669"/>
    <property type="project" value="UniProtKB-UniRule"/>
</dbReference>
<dbReference type="GO" id="GO:0045944">
    <property type="term" value="P:positive regulation of transcription by RNA polymerase II"/>
    <property type="evidence" value="ECO:0007669"/>
    <property type="project" value="TreeGrafter"/>
</dbReference>
<dbReference type="Proteomes" id="UP000664521">
    <property type="component" value="Unassembled WGS sequence"/>
</dbReference>
<feature type="compositionally biased region" description="Low complexity" evidence="3">
    <location>
        <begin position="335"/>
        <end position="348"/>
    </location>
</feature>